<keyword evidence="2" id="KW-1185">Reference proteome</keyword>
<dbReference type="EMBL" id="LUTY01003083">
    <property type="protein sequence ID" value="OAD18791.1"/>
    <property type="molecule type" value="Genomic_DNA"/>
</dbReference>
<evidence type="ECO:0000313" key="1">
    <source>
        <dbReference type="EMBL" id="OAD18791.1"/>
    </source>
</evidence>
<name>A0A176RSQ6_9GAMM</name>
<gene>
    <name evidence="1" type="ORF">THIOM_005602</name>
</gene>
<sequence length="202" mass="22802">MSYSDYKGYSTDQLEKIFKVQTAIGNLFENFKPSSKEYSETQKAVDEIKSRFALNEDANEATRSHLLVTPVLLNACVEKNVGAFFEPPVNLEPEKTPDLPHQLNGKYDCALSLHTYKFVTPIISVVEVKPTQIGIGQCMAEMYATLKVFEQSKVYGIITDGVEWEFYLLENSVLTVDKKGCYISDVSGILDRIGYIADRFKE</sequence>
<evidence type="ECO:0000313" key="2">
    <source>
        <dbReference type="Proteomes" id="UP000076962"/>
    </source>
</evidence>
<dbReference type="Proteomes" id="UP000076962">
    <property type="component" value="Unassembled WGS sequence"/>
</dbReference>
<protein>
    <recommendedName>
        <fullName evidence="3">Type I restriction enzyme R protein N-terminal domain-containing protein</fullName>
    </recommendedName>
</protein>
<organism evidence="1 2">
    <name type="scientific">Candidatus Thiomargarita nelsonii</name>
    <dbReference type="NCBI Taxonomy" id="1003181"/>
    <lineage>
        <taxon>Bacteria</taxon>
        <taxon>Pseudomonadati</taxon>
        <taxon>Pseudomonadota</taxon>
        <taxon>Gammaproteobacteria</taxon>
        <taxon>Thiotrichales</taxon>
        <taxon>Thiotrichaceae</taxon>
        <taxon>Thiomargarita</taxon>
    </lineage>
</organism>
<comment type="caution">
    <text evidence="1">The sequence shown here is derived from an EMBL/GenBank/DDBJ whole genome shotgun (WGS) entry which is preliminary data.</text>
</comment>
<proteinExistence type="predicted"/>
<accession>A0A176RSQ6</accession>
<dbReference type="AlphaFoldDB" id="A0A176RSQ6"/>
<reference evidence="1 2" key="1">
    <citation type="submission" date="2016-05" db="EMBL/GenBank/DDBJ databases">
        <title>Single-cell genome of chain-forming Candidatus Thiomargarita nelsonii and comparison to other large sulfur-oxidizing bacteria.</title>
        <authorList>
            <person name="Winkel M."/>
            <person name="Salman V."/>
            <person name="Woyke T."/>
            <person name="Schulz-Vogt H."/>
            <person name="Richter M."/>
            <person name="Flood B."/>
            <person name="Bailey J."/>
            <person name="Amann R."/>
            <person name="Mussmann M."/>
        </authorList>
    </citation>
    <scope>NUCLEOTIDE SEQUENCE [LARGE SCALE GENOMIC DNA]</scope>
    <source>
        <strain evidence="1 2">THI036</strain>
    </source>
</reference>
<evidence type="ECO:0008006" key="3">
    <source>
        <dbReference type="Google" id="ProtNLM"/>
    </source>
</evidence>